<accession>A0A0C2YWR7</accession>
<feature type="domain" description="B12-binding" evidence="8">
    <location>
        <begin position="2"/>
        <end position="141"/>
    </location>
</feature>
<reference evidence="10 11" key="1">
    <citation type="submission" date="2015-01" db="EMBL/GenBank/DDBJ databases">
        <title>Genome Sequence of Magnetospirillum magnetotacticum Strain MS-1.</title>
        <authorList>
            <person name="Marinov G.K."/>
            <person name="Smalley M.D."/>
            <person name="DeSalvo G."/>
        </authorList>
    </citation>
    <scope>NUCLEOTIDE SEQUENCE [LARGE SCALE GENOMIC DNA]</scope>
    <source>
        <strain evidence="10 11">MS-1</strain>
    </source>
</reference>
<gene>
    <name evidence="10" type="ORF">CCC_04084</name>
</gene>
<dbReference type="InterPro" id="IPR023404">
    <property type="entry name" value="rSAM_horseshoe"/>
</dbReference>
<dbReference type="PROSITE" id="PS51918">
    <property type="entry name" value="RADICAL_SAM"/>
    <property type="match status" value="1"/>
</dbReference>
<comment type="caution">
    <text evidence="10">The sequence shown here is derived from an EMBL/GenBank/DDBJ whole genome shotgun (WGS) entry which is preliminary data.</text>
</comment>
<dbReference type="SFLD" id="SFLDG01082">
    <property type="entry name" value="B12-binding_domain_containing"/>
    <property type="match status" value="1"/>
</dbReference>
<evidence type="ECO:0000256" key="7">
    <source>
        <dbReference type="ARBA" id="ARBA00023014"/>
    </source>
</evidence>
<dbReference type="PANTHER" id="PTHR43409">
    <property type="entry name" value="ANAEROBIC MAGNESIUM-PROTOPORPHYRIN IX MONOMETHYL ESTER CYCLASE-RELATED"/>
    <property type="match status" value="1"/>
</dbReference>
<dbReference type="PROSITE" id="PS51332">
    <property type="entry name" value="B12_BINDING"/>
    <property type="match status" value="1"/>
</dbReference>
<dbReference type="Pfam" id="PF02310">
    <property type="entry name" value="B12-binding"/>
    <property type="match status" value="1"/>
</dbReference>
<comment type="cofactor">
    <cofactor evidence="1">
        <name>[4Fe-4S] cluster</name>
        <dbReference type="ChEBI" id="CHEBI:49883"/>
    </cofactor>
</comment>
<dbReference type="PANTHER" id="PTHR43409:SF7">
    <property type="entry name" value="BLL1977 PROTEIN"/>
    <property type="match status" value="1"/>
</dbReference>
<dbReference type="GO" id="GO:0051539">
    <property type="term" value="F:4 iron, 4 sulfur cluster binding"/>
    <property type="evidence" value="ECO:0007669"/>
    <property type="project" value="UniProtKB-KW"/>
</dbReference>
<dbReference type="InterPro" id="IPR007197">
    <property type="entry name" value="rSAM"/>
</dbReference>
<dbReference type="CDD" id="cd01335">
    <property type="entry name" value="Radical_SAM"/>
    <property type="match status" value="1"/>
</dbReference>
<sequence>MTGRVLFIRERDYIRTNVINYGMSIIATLVSKEFTVKAIDNNGRYRLYQHKDILAEVEAFAPDVICFSISTSNAYTAYTTAQYLRCHYAKSPAPVFVAGGVHVSHMFEEAIDHGIDYVVRGEAELVVLELLRAVLDIREGRRDAVNMAVPGVAFRREGVVIDGGVAPLPQDLDQYSDVNYAIYQVSDFSRHARDANDFGAVLSQRGCPFRCAFCSDRYLKEPVRRRSVNSIVDEIERKRKAFGVDLVDITDTNFTLSDKRVTEFCEEIIARGLNRHITFTIQSNSFRVVKPEIISLMKKSGFGWVSFGLERLESATQNRVHKIQSLDVVYQNLKNYTDQGFTVSANCLIGFSFDDLERIEAEERAFSEILWRYADSIPVNIMLPCPGTEEYEELPEQNRKWYLSPMFHNIRRPFYQAVKRMQYDPRLVPTFNFDAAMMRRMLRMRDDMRLRSLKKKSLALFVGYFLMLQVSKVSEFIYLRNPRLESLLFGWSLDLIARLDAALVAFWARKGPSQTAGPS</sequence>
<evidence type="ECO:0000256" key="6">
    <source>
        <dbReference type="ARBA" id="ARBA00023004"/>
    </source>
</evidence>
<dbReference type="AlphaFoldDB" id="A0A0C2YWR7"/>
<dbReference type="SMART" id="SM00729">
    <property type="entry name" value="Elp3"/>
    <property type="match status" value="1"/>
</dbReference>
<dbReference type="SUPFAM" id="SSF102114">
    <property type="entry name" value="Radical SAM enzymes"/>
    <property type="match status" value="1"/>
</dbReference>
<evidence type="ECO:0000313" key="11">
    <source>
        <dbReference type="Proteomes" id="UP000031971"/>
    </source>
</evidence>
<dbReference type="Gene3D" id="3.80.30.20">
    <property type="entry name" value="tm_1862 like domain"/>
    <property type="match status" value="1"/>
</dbReference>
<evidence type="ECO:0000256" key="5">
    <source>
        <dbReference type="ARBA" id="ARBA00022723"/>
    </source>
</evidence>
<dbReference type="SFLD" id="SFLDS00029">
    <property type="entry name" value="Radical_SAM"/>
    <property type="match status" value="1"/>
</dbReference>
<evidence type="ECO:0000259" key="9">
    <source>
        <dbReference type="PROSITE" id="PS51918"/>
    </source>
</evidence>
<dbReference type="GO" id="GO:0003824">
    <property type="term" value="F:catalytic activity"/>
    <property type="evidence" value="ECO:0007669"/>
    <property type="project" value="InterPro"/>
</dbReference>
<keyword evidence="2" id="KW-0489">Methyltransferase</keyword>
<dbReference type="STRING" id="272627.CCC_04084"/>
<proteinExistence type="predicted"/>
<keyword evidence="4" id="KW-0949">S-adenosyl-L-methionine</keyword>
<feature type="domain" description="Radical SAM core" evidence="9">
    <location>
        <begin position="193"/>
        <end position="420"/>
    </location>
</feature>
<dbReference type="InterPro" id="IPR006638">
    <property type="entry name" value="Elp3/MiaA/NifB-like_rSAM"/>
</dbReference>
<keyword evidence="6" id="KW-0408">Iron</keyword>
<dbReference type="SFLD" id="SFLDG01123">
    <property type="entry name" value="methyltransferase_(Class_B)"/>
    <property type="match status" value="1"/>
</dbReference>
<keyword evidence="3" id="KW-0808">Transferase</keyword>
<dbReference type="RefSeq" id="WP_160295518.1">
    <property type="nucleotide sequence ID" value="NZ_JXSL01000023.1"/>
</dbReference>
<evidence type="ECO:0000256" key="4">
    <source>
        <dbReference type="ARBA" id="ARBA00022691"/>
    </source>
</evidence>
<dbReference type="InterPro" id="IPR006158">
    <property type="entry name" value="Cobalamin-bd"/>
</dbReference>
<evidence type="ECO:0000256" key="3">
    <source>
        <dbReference type="ARBA" id="ARBA00022679"/>
    </source>
</evidence>
<dbReference type="GO" id="GO:0031419">
    <property type="term" value="F:cobalamin binding"/>
    <property type="evidence" value="ECO:0007669"/>
    <property type="project" value="InterPro"/>
</dbReference>
<dbReference type="InterPro" id="IPR058240">
    <property type="entry name" value="rSAM_sf"/>
</dbReference>
<dbReference type="Gene3D" id="3.40.50.280">
    <property type="entry name" value="Cobalamin-binding domain"/>
    <property type="match status" value="1"/>
</dbReference>
<dbReference type="Proteomes" id="UP000031971">
    <property type="component" value="Unassembled WGS sequence"/>
</dbReference>
<organism evidence="10 11">
    <name type="scientific">Paramagnetospirillum magnetotacticum MS-1</name>
    <dbReference type="NCBI Taxonomy" id="272627"/>
    <lineage>
        <taxon>Bacteria</taxon>
        <taxon>Pseudomonadati</taxon>
        <taxon>Pseudomonadota</taxon>
        <taxon>Alphaproteobacteria</taxon>
        <taxon>Rhodospirillales</taxon>
        <taxon>Magnetospirillaceae</taxon>
        <taxon>Paramagnetospirillum</taxon>
    </lineage>
</organism>
<dbReference type="GO" id="GO:0046872">
    <property type="term" value="F:metal ion binding"/>
    <property type="evidence" value="ECO:0007669"/>
    <property type="project" value="UniProtKB-KW"/>
</dbReference>
<protein>
    <submittedName>
        <fullName evidence="10">Radical SAM domain protein</fullName>
    </submittedName>
</protein>
<dbReference type="Pfam" id="PF04055">
    <property type="entry name" value="Radical_SAM"/>
    <property type="match status" value="1"/>
</dbReference>
<dbReference type="CDD" id="cd02068">
    <property type="entry name" value="radical_SAM_B12_BD"/>
    <property type="match status" value="1"/>
</dbReference>
<dbReference type="InterPro" id="IPR034466">
    <property type="entry name" value="Methyltransferase_Class_B"/>
</dbReference>
<evidence type="ECO:0000256" key="2">
    <source>
        <dbReference type="ARBA" id="ARBA00022603"/>
    </source>
</evidence>
<evidence type="ECO:0000259" key="8">
    <source>
        <dbReference type="PROSITE" id="PS51332"/>
    </source>
</evidence>
<dbReference type="InterPro" id="IPR051198">
    <property type="entry name" value="BchE-like"/>
</dbReference>
<keyword evidence="7" id="KW-0411">Iron-sulfur</keyword>
<evidence type="ECO:0000313" key="10">
    <source>
        <dbReference type="EMBL" id="KIL99568.1"/>
    </source>
</evidence>
<evidence type="ECO:0000256" key="1">
    <source>
        <dbReference type="ARBA" id="ARBA00001966"/>
    </source>
</evidence>
<name>A0A0C2YWR7_PARME</name>
<keyword evidence="5" id="KW-0479">Metal-binding</keyword>
<keyword evidence="11" id="KW-1185">Reference proteome</keyword>
<dbReference type="EMBL" id="JXSL01000023">
    <property type="protein sequence ID" value="KIL99568.1"/>
    <property type="molecule type" value="Genomic_DNA"/>
</dbReference>